<gene>
    <name evidence="1" type="ORF">JHL17_27555</name>
</gene>
<reference evidence="2" key="1">
    <citation type="submission" date="2021-01" db="EMBL/GenBank/DDBJ databases">
        <title>Genome public.</title>
        <authorList>
            <person name="Liu C."/>
            <person name="Sun Q."/>
        </authorList>
    </citation>
    <scope>NUCLEOTIDE SEQUENCE [LARGE SCALE GENOMIC DNA]</scope>
    <source>
        <strain evidence="2">YIM B02556</strain>
    </source>
</reference>
<protein>
    <submittedName>
        <fullName evidence="1">Aspartate/glutamate racemase family protein</fullName>
    </submittedName>
</protein>
<accession>A0ABS1FCK4</accession>
<dbReference type="NCBIfam" id="NF005679">
    <property type="entry name" value="PRK07475.1"/>
    <property type="match status" value="1"/>
</dbReference>
<dbReference type="Proteomes" id="UP000652760">
    <property type="component" value="Unassembled WGS sequence"/>
</dbReference>
<keyword evidence="2" id="KW-1185">Reference proteome</keyword>
<comment type="caution">
    <text evidence="1">The sequence shown here is derived from an EMBL/GenBank/DDBJ whole genome shotgun (WGS) entry which is preliminary data.</text>
</comment>
<dbReference type="EMBL" id="JAENHM010000073">
    <property type="protein sequence ID" value="MBK1841164.1"/>
    <property type="molecule type" value="Genomic_DNA"/>
</dbReference>
<name>A0ABS1FCK4_9PROT</name>
<evidence type="ECO:0000313" key="1">
    <source>
        <dbReference type="EMBL" id="MBK1841164.1"/>
    </source>
</evidence>
<organism evidence="1 2">
    <name type="scientific">Azospirillum endophyticum</name>
    <dbReference type="NCBI Taxonomy" id="2800326"/>
    <lineage>
        <taxon>Bacteria</taxon>
        <taxon>Pseudomonadati</taxon>
        <taxon>Pseudomonadota</taxon>
        <taxon>Alphaproteobacteria</taxon>
        <taxon>Rhodospirillales</taxon>
        <taxon>Azospirillaceae</taxon>
        <taxon>Azospirillum</taxon>
    </lineage>
</organism>
<evidence type="ECO:0000313" key="2">
    <source>
        <dbReference type="Proteomes" id="UP000652760"/>
    </source>
</evidence>
<proteinExistence type="predicted"/>
<sequence length="219" mass="23284">MLDTGFERPVGDVGNAGSWPFPVLYRTVSGALPRDVVDGREGGLTDAFVEAGEDLIRQGAGALLTSCGFLVLRQRRLAARLSRPLATSSLLQLPQIAAMLPAGRRIGVVTYDAASLTPAHFREAGLAETAPSPPVAGLPRGGAFHRLIEKNEPYDRPGLEAELMAVMEELLRREPAIGAILLECTNLPPFTASIAARFGLPVFDVLTLGRWLHAGIPAA</sequence>